<dbReference type="RefSeq" id="WP_308133449.1">
    <property type="nucleotide sequence ID" value="NZ_JAVFKN010000001.1"/>
</dbReference>
<dbReference type="Pfam" id="PF14384">
    <property type="entry name" value="BrnA_antitoxin"/>
    <property type="match status" value="1"/>
</dbReference>
<evidence type="ECO:0000313" key="1">
    <source>
        <dbReference type="EMBL" id="MDQ5767237.1"/>
    </source>
</evidence>
<keyword evidence="2" id="KW-1185">Reference proteome</keyword>
<proteinExistence type="predicted"/>
<protein>
    <submittedName>
        <fullName evidence="1">BrnA antitoxin family protein</fullName>
    </submittedName>
</protein>
<sequence length="95" mass="10838">MNDNITRVEHLTDDSGEVRELTAEDMARFRPIGEVLPALAQIIQKRGKQKAPTKERVTIRLSSEVVEYFRESGEGWQTRLDEALKGYIADHRKAA</sequence>
<reference evidence="1 2" key="1">
    <citation type="submission" date="2023-08" db="EMBL/GenBank/DDBJ databases">
        <title>New molecular markers tilS and rpoB for phylogenetic and monitoring studies of the genus Thiothrix biodiversity.</title>
        <authorList>
            <person name="Ravin N.V."/>
            <person name="Smolyakov D."/>
            <person name="Markov N.D."/>
            <person name="Beletsky A.V."/>
            <person name="Mardanov A.V."/>
            <person name="Rudenko T.S."/>
            <person name="Grabovich M.Y."/>
        </authorList>
    </citation>
    <scope>NUCLEOTIDE SEQUENCE [LARGE SCALE GENOMIC DNA]</scope>
    <source>
        <strain evidence="1 2">H33</strain>
    </source>
</reference>
<gene>
    <name evidence="1" type="ORF">RCC75_01765</name>
</gene>
<organism evidence="1 2">
    <name type="scientific">Thiothrix subterranea</name>
    <dbReference type="NCBI Taxonomy" id="2735563"/>
    <lineage>
        <taxon>Bacteria</taxon>
        <taxon>Pseudomonadati</taxon>
        <taxon>Pseudomonadota</taxon>
        <taxon>Gammaproteobacteria</taxon>
        <taxon>Thiotrichales</taxon>
        <taxon>Thiotrichaceae</taxon>
        <taxon>Thiothrix</taxon>
    </lineage>
</organism>
<comment type="caution">
    <text evidence="1">The sequence shown here is derived from an EMBL/GenBank/DDBJ whole genome shotgun (WGS) entry which is preliminary data.</text>
</comment>
<accession>A0ABU0Y687</accession>
<dbReference type="Proteomes" id="UP001223336">
    <property type="component" value="Unassembled WGS sequence"/>
</dbReference>
<evidence type="ECO:0000313" key="2">
    <source>
        <dbReference type="Proteomes" id="UP001223336"/>
    </source>
</evidence>
<dbReference type="InterPro" id="IPR025528">
    <property type="entry name" value="BrnA_antitoxin"/>
</dbReference>
<dbReference type="EMBL" id="JAVFKN010000001">
    <property type="protein sequence ID" value="MDQ5767237.1"/>
    <property type="molecule type" value="Genomic_DNA"/>
</dbReference>
<name>A0ABU0Y687_9GAMM</name>